<keyword evidence="2" id="KW-0808">Transferase</keyword>
<evidence type="ECO:0000313" key="3">
    <source>
        <dbReference type="Proteomes" id="UP000199696"/>
    </source>
</evidence>
<dbReference type="SUPFAM" id="SSF53335">
    <property type="entry name" value="S-adenosyl-L-methionine-dependent methyltransferases"/>
    <property type="match status" value="1"/>
</dbReference>
<dbReference type="InterPro" id="IPR029063">
    <property type="entry name" value="SAM-dependent_MTases_sf"/>
</dbReference>
<feature type="domain" description="Methyltransferase type 11" evidence="1">
    <location>
        <begin position="59"/>
        <end position="149"/>
    </location>
</feature>
<reference evidence="3" key="1">
    <citation type="submission" date="2016-06" db="EMBL/GenBank/DDBJ databases">
        <authorList>
            <person name="Varghese N."/>
            <person name="Submissions Spin"/>
        </authorList>
    </citation>
    <scope>NUCLEOTIDE SEQUENCE [LARGE SCALE GENOMIC DNA]</scope>
    <source>
        <strain evidence="3">DSM 44814</strain>
    </source>
</reference>
<keyword evidence="2" id="KW-0489">Methyltransferase</keyword>
<name>A0A1C6TUL7_9ACTN</name>
<organism evidence="2 3">
    <name type="scientific">Micromonospora eburnea</name>
    <dbReference type="NCBI Taxonomy" id="227316"/>
    <lineage>
        <taxon>Bacteria</taxon>
        <taxon>Bacillati</taxon>
        <taxon>Actinomycetota</taxon>
        <taxon>Actinomycetes</taxon>
        <taxon>Micromonosporales</taxon>
        <taxon>Micromonosporaceae</taxon>
        <taxon>Micromonospora</taxon>
    </lineage>
</organism>
<dbReference type="Pfam" id="PF08241">
    <property type="entry name" value="Methyltransf_11"/>
    <property type="match status" value="1"/>
</dbReference>
<proteinExistence type="predicted"/>
<sequence>MPPGDDPARGQSAHDLLTRWYEDYYSTTAATADGSFFERYLHRSMEAPYGPDVRYARVLEVGGNCGEHVPYVRHQFDEYLLTDLREPRPTERVAADPRVRVAACDVSDLPYPDGGFDRVIATCLLHHLTDPYAALREMRRVAAPGGTVTILLPTDPGIVYRLGKALTSGRAARRQGIADLYQVVTALDHRNHFPSLLAQVRHVFRADDVAVNWRPFRVPGWHLNAFSVVHARVSDDAGV</sequence>
<dbReference type="EMBL" id="FMHY01000002">
    <property type="protein sequence ID" value="SCL45490.1"/>
    <property type="molecule type" value="Genomic_DNA"/>
</dbReference>
<evidence type="ECO:0000313" key="2">
    <source>
        <dbReference type="EMBL" id="SCL45490.1"/>
    </source>
</evidence>
<dbReference type="STRING" id="227316.GA0070604_0991"/>
<accession>A0A1C6TUL7</accession>
<evidence type="ECO:0000259" key="1">
    <source>
        <dbReference type="Pfam" id="PF08241"/>
    </source>
</evidence>
<dbReference type="AlphaFoldDB" id="A0A1C6TUL7"/>
<dbReference type="GO" id="GO:0032259">
    <property type="term" value="P:methylation"/>
    <property type="evidence" value="ECO:0007669"/>
    <property type="project" value="UniProtKB-KW"/>
</dbReference>
<protein>
    <submittedName>
        <fullName evidence="2">Methyltransferase domain-containing protein</fullName>
    </submittedName>
</protein>
<dbReference type="InterPro" id="IPR013216">
    <property type="entry name" value="Methyltransf_11"/>
</dbReference>
<dbReference type="CDD" id="cd02440">
    <property type="entry name" value="AdoMet_MTases"/>
    <property type="match status" value="1"/>
</dbReference>
<dbReference type="RefSeq" id="WP_167363398.1">
    <property type="nucleotide sequence ID" value="NZ_FMHY01000002.1"/>
</dbReference>
<dbReference type="GO" id="GO:0008757">
    <property type="term" value="F:S-adenosylmethionine-dependent methyltransferase activity"/>
    <property type="evidence" value="ECO:0007669"/>
    <property type="project" value="InterPro"/>
</dbReference>
<dbReference type="Gene3D" id="3.40.50.150">
    <property type="entry name" value="Vaccinia Virus protein VP39"/>
    <property type="match status" value="1"/>
</dbReference>
<gene>
    <name evidence="2" type="ORF">GA0070604_0991</name>
</gene>
<keyword evidence="3" id="KW-1185">Reference proteome</keyword>
<dbReference type="Proteomes" id="UP000199696">
    <property type="component" value="Unassembled WGS sequence"/>
</dbReference>